<dbReference type="PANTHER" id="PTHR11879:SF22">
    <property type="entry name" value="ASPARTATE AMINOTRANSFERASE, MITOCHONDRIAL"/>
    <property type="match status" value="1"/>
</dbReference>
<feature type="domain" description="Aminotransferase class I/classII large" evidence="7">
    <location>
        <begin position="100"/>
        <end position="439"/>
    </location>
</feature>
<dbReference type="GO" id="GO:0030170">
    <property type="term" value="F:pyridoxal phosphate binding"/>
    <property type="evidence" value="ECO:0007669"/>
    <property type="project" value="InterPro"/>
</dbReference>
<evidence type="ECO:0000256" key="4">
    <source>
        <dbReference type="ARBA" id="ARBA00022576"/>
    </source>
</evidence>
<evidence type="ECO:0000256" key="1">
    <source>
        <dbReference type="ARBA" id="ARBA00001933"/>
    </source>
</evidence>
<organism evidence="8 9">
    <name type="scientific">Centipeda periodontii DSM 2778</name>
    <dbReference type="NCBI Taxonomy" id="888060"/>
    <lineage>
        <taxon>Bacteria</taxon>
        <taxon>Bacillati</taxon>
        <taxon>Bacillota</taxon>
        <taxon>Negativicutes</taxon>
        <taxon>Selenomonadales</taxon>
        <taxon>Selenomonadaceae</taxon>
        <taxon>Centipeda</taxon>
    </lineage>
</organism>
<sequence length="446" mass="49095">MMVLNLSVVPKVLPLCCGTLLYPCFQNKKESVFIMAVQMAASHAASRRLKDAIFGANAACRAAIAEYGEDRVVNATIGAVMDDTGKLAHLPTVERVFRSLPIEDYIAYAPISGLPEYLEAVIDITFAGNRPAGYLGAIATAGGTGAVRTAVDNYVEKGDQVLTSDWFWGTYNVICQELGCSVTNFSLFDEANNFNHTAFATSVDVLLKTQDSLLIILNTPAHNPTGYSLSSEDWDHVLDCVKKHAATGKKIYLLVDIAYIDFAGEKFETRAFMQKFSNLPENILTLFAFSMSKAYTFYGQRCGALIALSASKTVIDEFNEISKYAARATWSNINRGAMTLLARIQQNKVDYASYETERDALYRLVQERGDIFMHEAAECRLPTLPYKGGFFLAIPVANPQAVCDLLREDLIFAVPLKMGVRIAACSVPSTKMRGIAEKIKHVIDKM</sequence>
<comment type="cofactor">
    <cofactor evidence="1">
        <name>pyridoxal 5'-phosphate</name>
        <dbReference type="ChEBI" id="CHEBI:597326"/>
    </cofactor>
</comment>
<dbReference type="InterPro" id="IPR004839">
    <property type="entry name" value="Aminotransferase_I/II_large"/>
</dbReference>
<keyword evidence="4 8" id="KW-0032">Aminotransferase</keyword>
<name>F5RML2_9FIRM</name>
<evidence type="ECO:0000256" key="5">
    <source>
        <dbReference type="ARBA" id="ARBA00022679"/>
    </source>
</evidence>
<keyword evidence="6" id="KW-0663">Pyridoxal phosphate</keyword>
<dbReference type="AlphaFoldDB" id="F5RML2"/>
<protein>
    <submittedName>
        <fullName evidence="8">Aspartate/aromatic aminotransferase</fullName>
        <ecNumber evidence="8">2.6.1.57</ecNumber>
    </submittedName>
</protein>
<keyword evidence="9" id="KW-1185">Reference proteome</keyword>
<accession>F5RML2</accession>
<dbReference type="InterPro" id="IPR015422">
    <property type="entry name" value="PyrdxlP-dep_Trfase_small"/>
</dbReference>
<evidence type="ECO:0000313" key="8">
    <source>
        <dbReference type="EMBL" id="EGK59510.1"/>
    </source>
</evidence>
<dbReference type="Gene3D" id="3.40.640.10">
    <property type="entry name" value="Type I PLP-dependent aspartate aminotransferase-like (Major domain)"/>
    <property type="match status" value="1"/>
</dbReference>
<comment type="caution">
    <text evidence="8">The sequence shown here is derived from an EMBL/GenBank/DDBJ whole genome shotgun (WGS) entry which is preliminary data.</text>
</comment>
<proteinExistence type="inferred from homology"/>
<dbReference type="Gene3D" id="3.90.1150.10">
    <property type="entry name" value="Aspartate Aminotransferase, domain 1"/>
    <property type="match status" value="1"/>
</dbReference>
<keyword evidence="5 8" id="KW-0808">Transferase</keyword>
<dbReference type="CDD" id="cd00609">
    <property type="entry name" value="AAT_like"/>
    <property type="match status" value="1"/>
</dbReference>
<comment type="similarity">
    <text evidence="2">Belongs to the class-I pyridoxal-phosphate-dependent aminotransferase family.</text>
</comment>
<evidence type="ECO:0000256" key="3">
    <source>
        <dbReference type="ARBA" id="ARBA00011738"/>
    </source>
</evidence>
<dbReference type="PANTHER" id="PTHR11879">
    <property type="entry name" value="ASPARTATE AMINOTRANSFERASE"/>
    <property type="match status" value="1"/>
</dbReference>
<dbReference type="InterPro" id="IPR000796">
    <property type="entry name" value="Asp_trans"/>
</dbReference>
<dbReference type="eggNOG" id="COG1448">
    <property type="taxonomic scope" value="Bacteria"/>
</dbReference>
<dbReference type="EMBL" id="AFHQ01000034">
    <property type="protein sequence ID" value="EGK59510.1"/>
    <property type="molecule type" value="Genomic_DNA"/>
</dbReference>
<comment type="subunit">
    <text evidence="3">Homodimer.</text>
</comment>
<dbReference type="InterPro" id="IPR015421">
    <property type="entry name" value="PyrdxlP-dep_Trfase_major"/>
</dbReference>
<reference evidence="8 9" key="1">
    <citation type="submission" date="2011-04" db="EMBL/GenBank/DDBJ databases">
        <authorList>
            <person name="Muzny D."/>
            <person name="Qin X."/>
            <person name="Deng J."/>
            <person name="Jiang H."/>
            <person name="Liu Y."/>
            <person name="Qu J."/>
            <person name="Song X.-Z."/>
            <person name="Zhang L."/>
            <person name="Thornton R."/>
            <person name="Coyle M."/>
            <person name="Francisco L."/>
            <person name="Jackson L."/>
            <person name="Javaid M."/>
            <person name="Korchina V."/>
            <person name="Kovar C."/>
            <person name="Mata R."/>
            <person name="Mathew T."/>
            <person name="Ngo R."/>
            <person name="Nguyen L."/>
            <person name="Nguyen N."/>
            <person name="Okwuonu G."/>
            <person name="Ongeri F."/>
            <person name="Pham C."/>
            <person name="Simmons D."/>
            <person name="Wilczek-Boney K."/>
            <person name="Hale W."/>
            <person name="Jakkamsetti A."/>
            <person name="Pham P."/>
            <person name="Ruth R."/>
            <person name="San Lucas F."/>
            <person name="Warren J."/>
            <person name="Zhang J."/>
            <person name="Zhao Z."/>
            <person name="Zhou C."/>
            <person name="Zhu D."/>
            <person name="Lee S."/>
            <person name="Bess C."/>
            <person name="Blankenburg K."/>
            <person name="Forbes L."/>
            <person name="Fu Q."/>
            <person name="Gubbala S."/>
            <person name="Hirani K."/>
            <person name="Jayaseelan J.C."/>
            <person name="Lara F."/>
            <person name="Munidasa M."/>
            <person name="Palculict T."/>
            <person name="Patil S."/>
            <person name="Pu L.-L."/>
            <person name="Saada N."/>
            <person name="Tang L."/>
            <person name="Weissenberger G."/>
            <person name="Zhu Y."/>
            <person name="Hemphill L."/>
            <person name="Shang Y."/>
            <person name="Youmans B."/>
            <person name="Ayvaz T."/>
            <person name="Ross M."/>
            <person name="Santibanez J."/>
            <person name="Aqrawi P."/>
            <person name="Gross S."/>
            <person name="Joshi V."/>
            <person name="Fowler G."/>
            <person name="Nazareth L."/>
            <person name="Reid J."/>
            <person name="Worley K."/>
            <person name="Petrosino J."/>
            <person name="Highlander S."/>
            <person name="Gibbs R."/>
        </authorList>
    </citation>
    <scope>NUCLEOTIDE SEQUENCE [LARGE SCALE GENOMIC DNA]</scope>
    <source>
        <strain evidence="8 9">DSM 2778</strain>
    </source>
</reference>
<evidence type="ECO:0000313" key="9">
    <source>
        <dbReference type="Proteomes" id="UP000004067"/>
    </source>
</evidence>
<dbReference type="Pfam" id="PF00155">
    <property type="entry name" value="Aminotran_1_2"/>
    <property type="match status" value="1"/>
</dbReference>
<dbReference type="HOGENOM" id="CLU_662043_0_0_9"/>
<dbReference type="Proteomes" id="UP000004067">
    <property type="component" value="Unassembled WGS sequence"/>
</dbReference>
<dbReference type="GO" id="GO:0006520">
    <property type="term" value="P:amino acid metabolic process"/>
    <property type="evidence" value="ECO:0007669"/>
    <property type="project" value="InterPro"/>
</dbReference>
<dbReference type="SUPFAM" id="SSF53383">
    <property type="entry name" value="PLP-dependent transferases"/>
    <property type="match status" value="1"/>
</dbReference>
<dbReference type="STRING" id="888060.HMPREF9081_1498"/>
<gene>
    <name evidence="8" type="ORF">HMPREF9081_1498</name>
</gene>
<evidence type="ECO:0000256" key="6">
    <source>
        <dbReference type="ARBA" id="ARBA00022898"/>
    </source>
</evidence>
<dbReference type="EC" id="2.6.1.57" evidence="8"/>
<evidence type="ECO:0000259" key="7">
    <source>
        <dbReference type="Pfam" id="PF00155"/>
    </source>
</evidence>
<dbReference type="GO" id="GO:0042802">
    <property type="term" value="F:identical protein binding"/>
    <property type="evidence" value="ECO:0007669"/>
    <property type="project" value="TreeGrafter"/>
</dbReference>
<dbReference type="InterPro" id="IPR015424">
    <property type="entry name" value="PyrdxlP-dep_Trfase"/>
</dbReference>
<dbReference type="GO" id="GO:0008483">
    <property type="term" value="F:transaminase activity"/>
    <property type="evidence" value="ECO:0007669"/>
    <property type="project" value="UniProtKB-KW"/>
</dbReference>
<evidence type="ECO:0000256" key="2">
    <source>
        <dbReference type="ARBA" id="ARBA00007441"/>
    </source>
</evidence>